<feature type="transmembrane region" description="Helical" evidence="1">
    <location>
        <begin position="6"/>
        <end position="28"/>
    </location>
</feature>
<proteinExistence type="predicted"/>
<dbReference type="AlphaFoldDB" id="A0A0A8ZW37"/>
<reference evidence="2" key="1">
    <citation type="submission" date="2014-09" db="EMBL/GenBank/DDBJ databases">
        <authorList>
            <person name="Magalhaes I.L.F."/>
            <person name="Oliveira U."/>
            <person name="Santos F.R."/>
            <person name="Vidigal T.H.D.A."/>
            <person name="Brescovit A.D."/>
            <person name="Santos A.J."/>
        </authorList>
    </citation>
    <scope>NUCLEOTIDE SEQUENCE</scope>
    <source>
        <tissue evidence="2">Shoot tissue taken approximately 20 cm above the soil surface</tissue>
    </source>
</reference>
<evidence type="ECO:0000313" key="2">
    <source>
        <dbReference type="EMBL" id="JAD39007.1"/>
    </source>
</evidence>
<keyword evidence="1" id="KW-0472">Membrane</keyword>
<name>A0A0A8ZW37_ARUDO</name>
<accession>A0A0A8ZW37</accession>
<organism evidence="2">
    <name type="scientific">Arundo donax</name>
    <name type="common">Giant reed</name>
    <name type="synonym">Donax arundinaceus</name>
    <dbReference type="NCBI Taxonomy" id="35708"/>
    <lineage>
        <taxon>Eukaryota</taxon>
        <taxon>Viridiplantae</taxon>
        <taxon>Streptophyta</taxon>
        <taxon>Embryophyta</taxon>
        <taxon>Tracheophyta</taxon>
        <taxon>Spermatophyta</taxon>
        <taxon>Magnoliopsida</taxon>
        <taxon>Liliopsida</taxon>
        <taxon>Poales</taxon>
        <taxon>Poaceae</taxon>
        <taxon>PACMAD clade</taxon>
        <taxon>Arundinoideae</taxon>
        <taxon>Arundineae</taxon>
        <taxon>Arundo</taxon>
    </lineage>
</organism>
<keyword evidence="1" id="KW-1133">Transmembrane helix</keyword>
<sequence length="100" mass="10808">MDLTHILVGLLDLGLTSSLIFHVLVVAIPNYGVLGARTTSMFLEWHQNFGFGSRCITSPAMQLCGYKLRSPWSLGQISAPRLTAASGRISIKRTSASLST</sequence>
<evidence type="ECO:0000256" key="1">
    <source>
        <dbReference type="SAM" id="Phobius"/>
    </source>
</evidence>
<reference evidence="2" key="2">
    <citation type="journal article" date="2015" name="Data Brief">
        <title>Shoot transcriptome of the giant reed, Arundo donax.</title>
        <authorList>
            <person name="Barrero R.A."/>
            <person name="Guerrero F.D."/>
            <person name="Moolhuijzen P."/>
            <person name="Goolsby J.A."/>
            <person name="Tidwell J."/>
            <person name="Bellgard S.E."/>
            <person name="Bellgard M.I."/>
        </authorList>
    </citation>
    <scope>NUCLEOTIDE SEQUENCE</scope>
    <source>
        <tissue evidence="2">Shoot tissue taken approximately 20 cm above the soil surface</tissue>
    </source>
</reference>
<dbReference type="EMBL" id="GBRH01258888">
    <property type="protein sequence ID" value="JAD39007.1"/>
    <property type="molecule type" value="Transcribed_RNA"/>
</dbReference>
<protein>
    <submittedName>
        <fullName evidence="2">Uncharacterized protein</fullName>
    </submittedName>
</protein>
<keyword evidence="1" id="KW-0812">Transmembrane</keyword>